<gene>
    <name evidence="4" type="ORF">CYD53_11451</name>
</gene>
<dbReference type="EMBL" id="PQFZ01000014">
    <property type="protein sequence ID" value="POR48619.1"/>
    <property type="molecule type" value="Genomic_DNA"/>
</dbReference>
<keyword evidence="1 2" id="KW-0238">DNA-binding</keyword>
<dbReference type="OrthoDB" id="7584337at2"/>
<dbReference type="InterPro" id="IPR039536">
    <property type="entry name" value="TetR_C_Proteobacteria"/>
</dbReference>
<evidence type="ECO:0000259" key="3">
    <source>
        <dbReference type="PROSITE" id="PS50977"/>
    </source>
</evidence>
<dbReference type="Pfam" id="PF14246">
    <property type="entry name" value="TetR_C_7"/>
    <property type="match status" value="1"/>
</dbReference>
<proteinExistence type="predicted"/>
<dbReference type="InterPro" id="IPR001647">
    <property type="entry name" value="HTH_TetR"/>
</dbReference>
<dbReference type="AlphaFoldDB" id="A0A2S4M212"/>
<evidence type="ECO:0000256" key="1">
    <source>
        <dbReference type="ARBA" id="ARBA00023125"/>
    </source>
</evidence>
<sequence length="223" mass="25110">MAQGLAITCEDAAAAAKGTPARGRPKTMADEAVRAMIVAHARDAFLEVGYAGTTMDLVAARCRISKRTLYRLFPGKTDLFTAVVILHRQSMLDLPRPDDEDLPVAEALEAIFRIDIDEAADRERIAFIRLVITESTRFPEIELLILRDGAEASRRLLAEWLMRQVERGLIALADPSKAAQMLMDMVFGVFSRRRHHGEWGSRKERRAYLRMCIDIFVNGVARR</sequence>
<dbReference type="InterPro" id="IPR050109">
    <property type="entry name" value="HTH-type_TetR-like_transc_reg"/>
</dbReference>
<comment type="caution">
    <text evidence="4">The sequence shown here is derived from an EMBL/GenBank/DDBJ whole genome shotgun (WGS) entry which is preliminary data.</text>
</comment>
<dbReference type="InterPro" id="IPR009057">
    <property type="entry name" value="Homeodomain-like_sf"/>
</dbReference>
<dbReference type="SUPFAM" id="SSF46689">
    <property type="entry name" value="Homeodomain-like"/>
    <property type="match status" value="1"/>
</dbReference>
<keyword evidence="5" id="KW-1185">Reference proteome</keyword>
<dbReference type="GO" id="GO:0000976">
    <property type="term" value="F:transcription cis-regulatory region binding"/>
    <property type="evidence" value="ECO:0007669"/>
    <property type="project" value="TreeGrafter"/>
</dbReference>
<dbReference type="PANTHER" id="PTHR30055:SF223">
    <property type="entry name" value="HTH-TYPE TRANSCRIPTIONAL REGULATOR UIDR"/>
    <property type="match status" value="1"/>
</dbReference>
<dbReference type="InterPro" id="IPR036271">
    <property type="entry name" value="Tet_transcr_reg_TetR-rel_C_sf"/>
</dbReference>
<feature type="DNA-binding region" description="H-T-H motif" evidence="2">
    <location>
        <begin position="54"/>
        <end position="73"/>
    </location>
</feature>
<dbReference type="Pfam" id="PF00440">
    <property type="entry name" value="TetR_N"/>
    <property type="match status" value="1"/>
</dbReference>
<name>A0A2S4M212_9HYPH</name>
<reference evidence="4 5" key="1">
    <citation type="submission" date="2018-01" db="EMBL/GenBank/DDBJ databases">
        <title>Genomic Encyclopedia of Type Strains, Phase III (KMG-III): the genomes of soil and plant-associated and newly described type strains.</title>
        <authorList>
            <person name="Whitman W."/>
        </authorList>
    </citation>
    <scope>NUCLEOTIDE SEQUENCE [LARGE SCALE GENOMIC DNA]</scope>
    <source>
        <strain evidence="4 5">1131</strain>
    </source>
</reference>
<dbReference type="PANTHER" id="PTHR30055">
    <property type="entry name" value="HTH-TYPE TRANSCRIPTIONAL REGULATOR RUTR"/>
    <property type="match status" value="1"/>
</dbReference>
<evidence type="ECO:0000313" key="5">
    <source>
        <dbReference type="Proteomes" id="UP000236919"/>
    </source>
</evidence>
<dbReference type="Proteomes" id="UP000236919">
    <property type="component" value="Unassembled WGS sequence"/>
</dbReference>
<accession>A0A2S4M212</accession>
<evidence type="ECO:0000256" key="2">
    <source>
        <dbReference type="PROSITE-ProRule" id="PRU00335"/>
    </source>
</evidence>
<evidence type="ECO:0000313" key="4">
    <source>
        <dbReference type="EMBL" id="POR48619.1"/>
    </source>
</evidence>
<dbReference type="PROSITE" id="PS50977">
    <property type="entry name" value="HTH_TETR_2"/>
    <property type="match status" value="1"/>
</dbReference>
<dbReference type="Gene3D" id="1.10.357.10">
    <property type="entry name" value="Tetracycline Repressor, domain 2"/>
    <property type="match status" value="1"/>
</dbReference>
<feature type="domain" description="HTH tetR-type" evidence="3">
    <location>
        <begin position="31"/>
        <end position="91"/>
    </location>
</feature>
<organism evidence="4 5">
    <name type="scientific">Bosea psychrotolerans</name>
    <dbReference type="NCBI Taxonomy" id="1871628"/>
    <lineage>
        <taxon>Bacteria</taxon>
        <taxon>Pseudomonadati</taxon>
        <taxon>Pseudomonadota</taxon>
        <taxon>Alphaproteobacteria</taxon>
        <taxon>Hyphomicrobiales</taxon>
        <taxon>Boseaceae</taxon>
        <taxon>Bosea</taxon>
    </lineage>
</organism>
<dbReference type="GO" id="GO:0003700">
    <property type="term" value="F:DNA-binding transcription factor activity"/>
    <property type="evidence" value="ECO:0007669"/>
    <property type="project" value="TreeGrafter"/>
</dbReference>
<protein>
    <submittedName>
        <fullName evidence="4">TetR family transcriptional regulator</fullName>
    </submittedName>
</protein>
<dbReference type="SUPFAM" id="SSF48498">
    <property type="entry name" value="Tetracyclin repressor-like, C-terminal domain"/>
    <property type="match status" value="1"/>
</dbReference>